<evidence type="ECO:0000256" key="8">
    <source>
        <dbReference type="ARBA" id="ARBA00048248"/>
    </source>
</evidence>
<keyword evidence="6 10" id="KW-0030">Aminoacyl-tRNA synthetase</keyword>
<gene>
    <name evidence="11" type="ORF">MSAN_00032900</name>
</gene>
<keyword evidence="5 10" id="KW-0648">Protein biosynthesis</keyword>
<comment type="similarity">
    <text evidence="10">Belongs to the class-I aminoacyl-tRNA synthetase family.</text>
</comment>
<dbReference type="InterPro" id="IPR024088">
    <property type="entry name" value="Tyr-tRNA-ligase_bac-type"/>
</dbReference>
<reference evidence="11" key="1">
    <citation type="submission" date="2020-05" db="EMBL/GenBank/DDBJ databases">
        <title>Mycena genomes resolve the evolution of fungal bioluminescence.</title>
        <authorList>
            <person name="Tsai I.J."/>
        </authorList>
    </citation>
    <scope>NUCLEOTIDE SEQUENCE</scope>
    <source>
        <strain evidence="11">160909Yilan</strain>
    </source>
</reference>
<name>A0A8H6ZC18_9AGAR</name>
<dbReference type="Pfam" id="PF00579">
    <property type="entry name" value="tRNA-synt_1b"/>
    <property type="match status" value="1"/>
</dbReference>
<keyword evidence="4 10" id="KW-0067">ATP-binding</keyword>
<dbReference type="PANTHER" id="PTHR11766:SF0">
    <property type="entry name" value="TYROSINE--TRNA LIGASE, MITOCHONDRIAL"/>
    <property type="match status" value="1"/>
</dbReference>
<dbReference type="InterPro" id="IPR002307">
    <property type="entry name" value="Tyr-tRNA-ligase"/>
</dbReference>
<comment type="caution">
    <text evidence="11">The sequence shown here is derived from an EMBL/GenBank/DDBJ whole genome shotgun (WGS) entry which is preliminary data.</text>
</comment>
<dbReference type="InterPro" id="IPR036986">
    <property type="entry name" value="S4_RNA-bd_sf"/>
</dbReference>
<evidence type="ECO:0000256" key="4">
    <source>
        <dbReference type="ARBA" id="ARBA00022840"/>
    </source>
</evidence>
<dbReference type="AlphaFoldDB" id="A0A8H6ZC18"/>
<dbReference type="HAMAP" id="MF_02006">
    <property type="entry name" value="Tyr_tRNA_synth_type1"/>
    <property type="match status" value="1"/>
</dbReference>
<dbReference type="FunFam" id="1.10.240.10:FF:000001">
    <property type="entry name" value="Tyrosine--tRNA ligase"/>
    <property type="match status" value="1"/>
</dbReference>
<dbReference type="InterPro" id="IPR024107">
    <property type="entry name" value="Tyr-tRNA-ligase_bac_1"/>
</dbReference>
<evidence type="ECO:0000256" key="3">
    <source>
        <dbReference type="ARBA" id="ARBA00022741"/>
    </source>
</evidence>
<dbReference type="GO" id="GO:0003723">
    <property type="term" value="F:RNA binding"/>
    <property type="evidence" value="ECO:0007669"/>
    <property type="project" value="UniProtKB-KW"/>
</dbReference>
<dbReference type="GO" id="GO:0005739">
    <property type="term" value="C:mitochondrion"/>
    <property type="evidence" value="ECO:0007669"/>
    <property type="project" value="TreeGrafter"/>
</dbReference>
<dbReference type="InterPro" id="IPR002305">
    <property type="entry name" value="aa-tRNA-synth_Ic"/>
</dbReference>
<evidence type="ECO:0000256" key="5">
    <source>
        <dbReference type="ARBA" id="ARBA00022917"/>
    </source>
</evidence>
<evidence type="ECO:0000256" key="2">
    <source>
        <dbReference type="ARBA" id="ARBA00022598"/>
    </source>
</evidence>
<keyword evidence="3 10" id="KW-0547">Nucleotide-binding</keyword>
<dbReference type="Gene3D" id="1.10.240.10">
    <property type="entry name" value="Tyrosyl-Transfer RNA Synthetase"/>
    <property type="match status" value="1"/>
</dbReference>
<dbReference type="PRINTS" id="PR01040">
    <property type="entry name" value="TRNASYNTHTYR"/>
</dbReference>
<keyword evidence="12" id="KW-1185">Reference proteome</keyword>
<dbReference type="GO" id="GO:0004831">
    <property type="term" value="F:tyrosine-tRNA ligase activity"/>
    <property type="evidence" value="ECO:0007669"/>
    <property type="project" value="UniProtKB-EC"/>
</dbReference>
<dbReference type="GO" id="GO:0005524">
    <property type="term" value="F:ATP binding"/>
    <property type="evidence" value="ECO:0007669"/>
    <property type="project" value="UniProtKB-KW"/>
</dbReference>
<dbReference type="OrthoDB" id="337870at2759"/>
<dbReference type="CDD" id="cd00805">
    <property type="entry name" value="TyrRS_core"/>
    <property type="match status" value="1"/>
</dbReference>
<evidence type="ECO:0000313" key="11">
    <source>
        <dbReference type="EMBL" id="KAF7376178.1"/>
    </source>
</evidence>
<keyword evidence="2 10" id="KW-0436">Ligase</keyword>
<dbReference type="Proteomes" id="UP000623467">
    <property type="component" value="Unassembled WGS sequence"/>
</dbReference>
<dbReference type="Gene3D" id="3.10.290.10">
    <property type="entry name" value="RNA-binding S4 domain"/>
    <property type="match status" value="1"/>
</dbReference>
<evidence type="ECO:0000313" key="12">
    <source>
        <dbReference type="Proteomes" id="UP000623467"/>
    </source>
</evidence>
<evidence type="ECO:0000256" key="1">
    <source>
        <dbReference type="ARBA" id="ARBA00013160"/>
    </source>
</evidence>
<proteinExistence type="inferred from homology"/>
<evidence type="ECO:0000256" key="9">
    <source>
        <dbReference type="PROSITE-ProRule" id="PRU00182"/>
    </source>
</evidence>
<dbReference type="EMBL" id="JACAZH010000001">
    <property type="protein sequence ID" value="KAF7376178.1"/>
    <property type="molecule type" value="Genomic_DNA"/>
</dbReference>
<sequence length="489" mass="54295">MLASLLRPPRLRNAFRSFATASGSVLNSADSVSTSGPVGLLDDLSYRGYVQDVTDPRVLHEALETKPQVVYVGIDPTARSLHVGHLLPLMCLLHFHVRGHHIIPLIGGATGLIGDPSGRTTERELAETETTKSNTNILVKSVESFFKRALLYADDRIVLARDRMMDIRAKNNIAWHQPMSMMDFLRTVGIHSRINTMLNKESVRTRLHSNAGMSFTEFTYQLLQAYDFYHLHKHFGCSVQIGGSDQWGNILAGISLIDRIAAASADPASPTKNANAPRAFGLTTPLLTTSTGVKFGKTAGNAVWLDPTLTSVFNFYQYFVRTADAEVESYLKLFTLLSWTEINETMESHKLQPEQRIAQRRLASELTELVHTKSGRVNAETMTKIMFETELRDVTAADVLKAFDGDRSVHMVDKEELMTVPVVKLAVKYGLASSASAARVLVLSRGLYFNNKPVPEVQFTLRQMHLLNDELVILKAGKDKLAVLVVKES</sequence>
<evidence type="ECO:0000256" key="6">
    <source>
        <dbReference type="ARBA" id="ARBA00023146"/>
    </source>
</evidence>
<dbReference type="PANTHER" id="PTHR11766">
    <property type="entry name" value="TYROSYL-TRNA SYNTHETASE"/>
    <property type="match status" value="1"/>
</dbReference>
<organism evidence="11 12">
    <name type="scientific">Mycena sanguinolenta</name>
    <dbReference type="NCBI Taxonomy" id="230812"/>
    <lineage>
        <taxon>Eukaryota</taxon>
        <taxon>Fungi</taxon>
        <taxon>Dikarya</taxon>
        <taxon>Basidiomycota</taxon>
        <taxon>Agaricomycotina</taxon>
        <taxon>Agaricomycetes</taxon>
        <taxon>Agaricomycetidae</taxon>
        <taxon>Agaricales</taxon>
        <taxon>Marasmiineae</taxon>
        <taxon>Mycenaceae</taxon>
        <taxon>Mycena</taxon>
    </lineage>
</organism>
<evidence type="ECO:0000256" key="10">
    <source>
        <dbReference type="RuleBase" id="RU361234"/>
    </source>
</evidence>
<accession>A0A8H6ZC18</accession>
<dbReference type="PROSITE" id="PS50889">
    <property type="entry name" value="S4"/>
    <property type="match status" value="1"/>
</dbReference>
<evidence type="ECO:0000256" key="7">
    <source>
        <dbReference type="ARBA" id="ARBA00033323"/>
    </source>
</evidence>
<keyword evidence="9" id="KW-0694">RNA-binding</keyword>
<dbReference type="EC" id="6.1.1.1" evidence="1 10"/>
<dbReference type="SUPFAM" id="SSF52374">
    <property type="entry name" value="Nucleotidylyl transferase"/>
    <property type="match status" value="1"/>
</dbReference>
<dbReference type="GO" id="GO:0006437">
    <property type="term" value="P:tyrosyl-tRNA aminoacylation"/>
    <property type="evidence" value="ECO:0007669"/>
    <property type="project" value="InterPro"/>
</dbReference>
<protein>
    <recommendedName>
        <fullName evidence="1 10">Tyrosine--tRNA ligase</fullName>
        <ecNumber evidence="1 10">6.1.1.1</ecNumber>
    </recommendedName>
    <alternativeName>
        <fullName evidence="7 10">Tyrosyl-tRNA synthetase</fullName>
    </alternativeName>
</protein>
<dbReference type="Gene3D" id="3.40.50.620">
    <property type="entry name" value="HUPs"/>
    <property type="match status" value="1"/>
</dbReference>
<dbReference type="GO" id="GO:0005829">
    <property type="term" value="C:cytosol"/>
    <property type="evidence" value="ECO:0007669"/>
    <property type="project" value="TreeGrafter"/>
</dbReference>
<dbReference type="InterPro" id="IPR014729">
    <property type="entry name" value="Rossmann-like_a/b/a_fold"/>
</dbReference>
<dbReference type="SUPFAM" id="SSF55174">
    <property type="entry name" value="Alpha-L RNA-binding motif"/>
    <property type="match status" value="1"/>
</dbReference>
<comment type="catalytic activity">
    <reaction evidence="8 10">
        <text>tRNA(Tyr) + L-tyrosine + ATP = L-tyrosyl-tRNA(Tyr) + AMP + diphosphate + H(+)</text>
        <dbReference type="Rhea" id="RHEA:10220"/>
        <dbReference type="Rhea" id="RHEA-COMP:9706"/>
        <dbReference type="Rhea" id="RHEA-COMP:9707"/>
        <dbReference type="ChEBI" id="CHEBI:15378"/>
        <dbReference type="ChEBI" id="CHEBI:30616"/>
        <dbReference type="ChEBI" id="CHEBI:33019"/>
        <dbReference type="ChEBI" id="CHEBI:58315"/>
        <dbReference type="ChEBI" id="CHEBI:78442"/>
        <dbReference type="ChEBI" id="CHEBI:78536"/>
        <dbReference type="ChEBI" id="CHEBI:456215"/>
        <dbReference type="EC" id="6.1.1.1"/>
    </reaction>
</comment>
<dbReference type="NCBIfam" id="TIGR00234">
    <property type="entry name" value="tyrS"/>
    <property type="match status" value="1"/>
</dbReference>